<organism evidence="2 3">
    <name type="scientific">Amycolatopsis mediterranei (strain U-32)</name>
    <dbReference type="NCBI Taxonomy" id="749927"/>
    <lineage>
        <taxon>Bacteria</taxon>
        <taxon>Bacillati</taxon>
        <taxon>Actinomycetota</taxon>
        <taxon>Actinomycetes</taxon>
        <taxon>Pseudonocardiales</taxon>
        <taxon>Pseudonocardiaceae</taxon>
        <taxon>Amycolatopsis</taxon>
    </lineage>
</organism>
<protein>
    <recommendedName>
        <fullName evidence="1">FAS1-like dehydratase domain-containing protein</fullName>
    </recommendedName>
</protein>
<dbReference type="SUPFAM" id="SSF54637">
    <property type="entry name" value="Thioesterase/thiol ester dehydrase-isomerase"/>
    <property type="match status" value="1"/>
</dbReference>
<reference evidence="2 3" key="1">
    <citation type="journal article" date="2010" name="Cell Res.">
        <title>Complete genome sequence of the rifamycin SV-producing Amycolatopsis mediterranei U32 revealed its genetic characteristics in phylogeny and metabolism.</title>
        <authorList>
            <person name="Zhao W."/>
            <person name="Zhong Y."/>
            <person name="Yuan H."/>
            <person name="Wang J."/>
            <person name="Zheng H."/>
            <person name="Wang Y."/>
            <person name="Cen X."/>
            <person name="Xu F."/>
            <person name="Bai J."/>
            <person name="Han X."/>
            <person name="Lu G."/>
            <person name="Zhu Y."/>
            <person name="Shao Z."/>
            <person name="Yan H."/>
            <person name="Li C."/>
            <person name="Peng N."/>
            <person name="Zhang Z."/>
            <person name="Zhang Y."/>
            <person name="Lin W."/>
            <person name="Fan Y."/>
            <person name="Qin Z."/>
            <person name="Hu Y."/>
            <person name="Zhu B."/>
            <person name="Wang S."/>
            <person name="Ding X."/>
            <person name="Zhao G.P."/>
        </authorList>
    </citation>
    <scope>NUCLEOTIDE SEQUENCE [LARGE SCALE GENOMIC DNA]</scope>
    <source>
        <strain evidence="3">U-32</strain>
    </source>
</reference>
<accession>A0A0H3D7T1</accession>
<dbReference type="KEGG" id="amd:AMED_3830"/>
<dbReference type="Proteomes" id="UP000000328">
    <property type="component" value="Chromosome"/>
</dbReference>
<name>A0A0H3D7T1_AMYMU</name>
<dbReference type="HOGENOM" id="CLU_094876_0_0_11"/>
<gene>
    <name evidence="2" type="ordered locus">AMED_3830</name>
</gene>
<dbReference type="PATRIC" id="fig|749927.5.peg.3960"/>
<dbReference type="AlphaFoldDB" id="A0A0H3D7T1"/>
<dbReference type="InterPro" id="IPR052342">
    <property type="entry name" value="MCH/BMMD"/>
</dbReference>
<feature type="domain" description="FAS1-like dehydratase" evidence="1">
    <location>
        <begin position="21"/>
        <end position="145"/>
    </location>
</feature>
<dbReference type="PANTHER" id="PTHR43664">
    <property type="entry name" value="MONOAMINE OXIDASE-RELATED"/>
    <property type="match status" value="1"/>
</dbReference>
<dbReference type="Pfam" id="PF13452">
    <property type="entry name" value="FAS1_DH_region"/>
    <property type="match status" value="1"/>
</dbReference>
<evidence type="ECO:0000313" key="2">
    <source>
        <dbReference type="EMBL" id="ADJ45609.1"/>
    </source>
</evidence>
<dbReference type="InterPro" id="IPR039569">
    <property type="entry name" value="FAS1-like_DH_region"/>
</dbReference>
<evidence type="ECO:0000313" key="3">
    <source>
        <dbReference type="Proteomes" id="UP000000328"/>
    </source>
</evidence>
<dbReference type="Gene3D" id="3.10.129.10">
    <property type="entry name" value="Hotdog Thioesterase"/>
    <property type="match status" value="1"/>
</dbReference>
<evidence type="ECO:0000259" key="1">
    <source>
        <dbReference type="Pfam" id="PF13452"/>
    </source>
</evidence>
<dbReference type="OrthoDB" id="9796589at2"/>
<sequence>MTDEGEAPLLAAGLTWDRMPVGGVFRTSARTITETDLVNFVALGGFTEPLFYDAGHAKAGGYSGRLVPGGLVYMFAEGLVLQTNALHGTGLALVHLDFDIAEPTYVGDTLHVVVRTIESRPSSKPGRGVVTSRCSIRNQRGEEVAVYRPVRLIRGADFAETGA</sequence>
<dbReference type="EMBL" id="CP002000">
    <property type="protein sequence ID" value="ADJ45609.1"/>
    <property type="molecule type" value="Genomic_DNA"/>
</dbReference>
<dbReference type="PANTHER" id="PTHR43664:SF1">
    <property type="entry name" value="BETA-METHYLMALYL-COA DEHYDRATASE"/>
    <property type="match status" value="1"/>
</dbReference>
<proteinExistence type="predicted"/>
<dbReference type="eggNOG" id="COG2030">
    <property type="taxonomic scope" value="Bacteria"/>
</dbReference>
<dbReference type="InterPro" id="IPR029069">
    <property type="entry name" value="HotDog_dom_sf"/>
</dbReference>